<sequence length="202" mass="20637">MRGILIGGLAGLWLLAGQPGAEASTTFSLRFDNTRDALADGEISAALVGTGTFTSPVDLTPGFYNLSSLPGFTLSISFPGVTFTEADIALPLDSVAVGISAFNGGLRLIFIEGSGPGANGGPFFGALDAFNASGGLSTQPTDPSFPENYLYFTLVFSGTLYAGNYLGADADAVIRPIPVPEPMSLALLGLGLAGLGLVRRRA</sequence>
<gene>
    <name evidence="3" type="ORF">CKO45_08055</name>
</gene>
<dbReference type="InterPro" id="IPR013424">
    <property type="entry name" value="Ice-binding_C"/>
</dbReference>
<accession>A0ABS1CUM4</accession>
<keyword evidence="1" id="KW-0732">Signal</keyword>
<comment type="caution">
    <text evidence="3">The sequence shown here is derived from an EMBL/GenBank/DDBJ whole genome shotgun (WGS) entry which is preliminary data.</text>
</comment>
<evidence type="ECO:0000313" key="4">
    <source>
        <dbReference type="Proteomes" id="UP000697995"/>
    </source>
</evidence>
<dbReference type="EMBL" id="NRSG01000041">
    <property type="protein sequence ID" value="MBK1658182.1"/>
    <property type="molecule type" value="Genomic_DNA"/>
</dbReference>
<feature type="chain" id="PRO_5045362486" description="Ice-binding protein C-terminal domain-containing protein" evidence="1">
    <location>
        <begin position="24"/>
        <end position="202"/>
    </location>
</feature>
<feature type="domain" description="Ice-binding protein C-terminal" evidence="2">
    <location>
        <begin position="178"/>
        <end position="200"/>
    </location>
</feature>
<proteinExistence type="predicted"/>
<dbReference type="NCBIfam" id="TIGR02595">
    <property type="entry name" value="PEP_CTERM"/>
    <property type="match status" value="1"/>
</dbReference>
<feature type="signal peptide" evidence="1">
    <location>
        <begin position="1"/>
        <end position="23"/>
    </location>
</feature>
<reference evidence="3 4" key="1">
    <citation type="journal article" date="2020" name="Microorganisms">
        <title>Osmotic Adaptation and Compatible Solute Biosynthesis of Phototrophic Bacteria as Revealed from Genome Analyses.</title>
        <authorList>
            <person name="Imhoff J.F."/>
            <person name="Rahn T."/>
            <person name="Kunzel S."/>
            <person name="Keller A."/>
            <person name="Neulinger S.C."/>
        </authorList>
    </citation>
    <scope>NUCLEOTIDE SEQUENCE [LARGE SCALE GENOMIC DNA]</scope>
    <source>
        <strain evidence="3 4">DSM 15382</strain>
    </source>
</reference>
<protein>
    <recommendedName>
        <fullName evidence="2">Ice-binding protein C-terminal domain-containing protein</fullName>
    </recommendedName>
</protein>
<organism evidence="3 4">
    <name type="scientific">Paracraurococcus ruber</name>
    <dbReference type="NCBI Taxonomy" id="77675"/>
    <lineage>
        <taxon>Bacteria</taxon>
        <taxon>Pseudomonadati</taxon>
        <taxon>Pseudomonadota</taxon>
        <taxon>Alphaproteobacteria</taxon>
        <taxon>Acetobacterales</taxon>
        <taxon>Roseomonadaceae</taxon>
        <taxon>Paracraurococcus</taxon>
    </lineage>
</organism>
<name>A0ABS1CUM4_9PROT</name>
<evidence type="ECO:0000259" key="2">
    <source>
        <dbReference type="Pfam" id="PF07589"/>
    </source>
</evidence>
<keyword evidence="4" id="KW-1185">Reference proteome</keyword>
<dbReference type="RefSeq" id="WP_133219395.1">
    <property type="nucleotide sequence ID" value="NZ_NRSG01000041.1"/>
</dbReference>
<dbReference type="Proteomes" id="UP000697995">
    <property type="component" value="Unassembled WGS sequence"/>
</dbReference>
<evidence type="ECO:0000313" key="3">
    <source>
        <dbReference type="EMBL" id="MBK1658182.1"/>
    </source>
</evidence>
<dbReference type="Pfam" id="PF07589">
    <property type="entry name" value="PEP-CTERM"/>
    <property type="match status" value="1"/>
</dbReference>
<evidence type="ECO:0000256" key="1">
    <source>
        <dbReference type="SAM" id="SignalP"/>
    </source>
</evidence>